<evidence type="ECO:0000256" key="1">
    <source>
        <dbReference type="ARBA" id="ARBA00004141"/>
    </source>
</evidence>
<organism evidence="7 8">
    <name type="scientific">Favolaschia claudopus</name>
    <dbReference type="NCBI Taxonomy" id="2862362"/>
    <lineage>
        <taxon>Eukaryota</taxon>
        <taxon>Fungi</taxon>
        <taxon>Dikarya</taxon>
        <taxon>Basidiomycota</taxon>
        <taxon>Agaricomycotina</taxon>
        <taxon>Agaricomycetes</taxon>
        <taxon>Agaricomycetidae</taxon>
        <taxon>Agaricales</taxon>
        <taxon>Marasmiineae</taxon>
        <taxon>Mycenaceae</taxon>
        <taxon>Favolaschia</taxon>
    </lineage>
</organism>
<feature type="transmembrane region" description="Helical" evidence="5">
    <location>
        <begin position="85"/>
        <end position="105"/>
    </location>
</feature>
<keyword evidence="4 5" id="KW-0472">Membrane</keyword>
<keyword evidence="3 5" id="KW-1133">Transmembrane helix</keyword>
<feature type="transmembrane region" description="Helical" evidence="5">
    <location>
        <begin position="12"/>
        <end position="33"/>
    </location>
</feature>
<feature type="transmembrane region" description="Helical" evidence="5">
    <location>
        <begin position="132"/>
        <end position="153"/>
    </location>
</feature>
<evidence type="ECO:0000259" key="6">
    <source>
        <dbReference type="Pfam" id="PF01284"/>
    </source>
</evidence>
<accession>A0AAW0CCJ3</accession>
<evidence type="ECO:0000313" key="7">
    <source>
        <dbReference type="EMBL" id="KAK7035932.1"/>
    </source>
</evidence>
<comment type="subcellular location">
    <subcellularLocation>
        <location evidence="1">Membrane</location>
        <topology evidence="1">Multi-pass membrane protein</topology>
    </subcellularLocation>
</comment>
<feature type="domain" description="MARVEL" evidence="6">
    <location>
        <begin position="8"/>
        <end position="146"/>
    </location>
</feature>
<evidence type="ECO:0000256" key="5">
    <source>
        <dbReference type="SAM" id="Phobius"/>
    </source>
</evidence>
<comment type="caution">
    <text evidence="7">The sequence shown here is derived from an EMBL/GenBank/DDBJ whole genome shotgun (WGS) entry which is preliminary data.</text>
</comment>
<name>A0AAW0CCJ3_9AGAR</name>
<reference evidence="7 8" key="1">
    <citation type="journal article" date="2024" name="J Genomics">
        <title>Draft genome sequencing and assembly of Favolaschia claudopus CIRM-BRFM 2984 isolated from oak limbs.</title>
        <authorList>
            <person name="Navarro D."/>
            <person name="Drula E."/>
            <person name="Chaduli D."/>
            <person name="Cazenave R."/>
            <person name="Ahrendt S."/>
            <person name="Wang J."/>
            <person name="Lipzen A."/>
            <person name="Daum C."/>
            <person name="Barry K."/>
            <person name="Grigoriev I.V."/>
            <person name="Favel A."/>
            <person name="Rosso M.N."/>
            <person name="Martin F."/>
        </authorList>
    </citation>
    <scope>NUCLEOTIDE SEQUENCE [LARGE SCALE GENOMIC DNA]</scope>
    <source>
        <strain evidence="7 8">CIRM-BRFM 2984</strain>
    </source>
</reference>
<evidence type="ECO:0000256" key="2">
    <source>
        <dbReference type="ARBA" id="ARBA00022692"/>
    </source>
</evidence>
<evidence type="ECO:0000256" key="4">
    <source>
        <dbReference type="ARBA" id="ARBA00023136"/>
    </source>
</evidence>
<proteinExistence type="predicted"/>
<sequence>MGMSTHVRRGHPIVFGLIIFFGIIELALSAWLTSKFNMLHNQRSLTERDRVRFTLFTSTWTIFFSGLLIMLFWHSSDGSILTSIISHLIILGFSWIMWTAVAAAITEMLGGGLNCGHQDVYVYCNQLNALEAFAWVEWLLVTIAIIVVIVRGISAARRGDGYRGSLV</sequence>
<gene>
    <name evidence="7" type="ORF">R3P38DRAFT_2909780</name>
</gene>
<keyword evidence="8" id="KW-1185">Reference proteome</keyword>
<evidence type="ECO:0000256" key="3">
    <source>
        <dbReference type="ARBA" id="ARBA00022989"/>
    </source>
</evidence>
<dbReference type="AlphaFoldDB" id="A0AAW0CCJ3"/>
<dbReference type="Pfam" id="PF01284">
    <property type="entry name" value="MARVEL"/>
    <property type="match status" value="1"/>
</dbReference>
<feature type="transmembrane region" description="Helical" evidence="5">
    <location>
        <begin position="53"/>
        <end position="73"/>
    </location>
</feature>
<protein>
    <submittedName>
        <fullName evidence="7">Aldehyde dehydrogenase</fullName>
    </submittedName>
</protein>
<dbReference type="GO" id="GO:0016020">
    <property type="term" value="C:membrane"/>
    <property type="evidence" value="ECO:0007669"/>
    <property type="project" value="UniProtKB-SubCell"/>
</dbReference>
<dbReference type="InterPro" id="IPR008253">
    <property type="entry name" value="Marvel"/>
</dbReference>
<dbReference type="Proteomes" id="UP001362999">
    <property type="component" value="Unassembled WGS sequence"/>
</dbReference>
<evidence type="ECO:0000313" key="8">
    <source>
        <dbReference type="Proteomes" id="UP001362999"/>
    </source>
</evidence>
<dbReference type="EMBL" id="JAWWNJ010000019">
    <property type="protein sequence ID" value="KAK7035932.1"/>
    <property type="molecule type" value="Genomic_DNA"/>
</dbReference>
<keyword evidence="2 5" id="KW-0812">Transmembrane</keyword>